<dbReference type="InterPro" id="IPR001296">
    <property type="entry name" value="Glyco_trans_1"/>
</dbReference>
<dbReference type="PANTHER" id="PTHR45947">
    <property type="entry name" value="SULFOQUINOVOSYL TRANSFERASE SQD2"/>
    <property type="match status" value="1"/>
</dbReference>
<gene>
    <name evidence="3" type="ORF">FDT80_14380</name>
</gene>
<dbReference type="SUPFAM" id="SSF53756">
    <property type="entry name" value="UDP-Glycosyltransferase/glycogen phosphorylase"/>
    <property type="match status" value="1"/>
</dbReference>
<evidence type="ECO:0000313" key="3">
    <source>
        <dbReference type="EMBL" id="TMM51054.1"/>
    </source>
</evidence>
<dbReference type="Pfam" id="PF00534">
    <property type="entry name" value="Glycos_transf_1"/>
    <property type="match status" value="1"/>
</dbReference>
<reference evidence="3 4" key="1">
    <citation type="submission" date="2019-05" db="EMBL/GenBank/DDBJ databases">
        <title>Sulfitobacter sabulilitoris sp. nov., isolated from a marine sand.</title>
        <authorList>
            <person name="Yoon J.-H."/>
        </authorList>
    </citation>
    <scope>NUCLEOTIDE SEQUENCE [LARGE SCALE GENOMIC DNA]</scope>
    <source>
        <strain evidence="3 4">HSMS-29</strain>
    </source>
</reference>
<evidence type="ECO:0000259" key="2">
    <source>
        <dbReference type="Pfam" id="PF13439"/>
    </source>
</evidence>
<name>A0A5S3PH32_9RHOB</name>
<dbReference type="Pfam" id="PF13439">
    <property type="entry name" value="Glyco_transf_4"/>
    <property type="match status" value="1"/>
</dbReference>
<keyword evidence="4" id="KW-1185">Reference proteome</keyword>
<keyword evidence="3" id="KW-0808">Transferase</keyword>
<dbReference type="InterPro" id="IPR050194">
    <property type="entry name" value="Glycosyltransferase_grp1"/>
</dbReference>
<accession>A0A5S3PH32</accession>
<organism evidence="3 4">
    <name type="scientific">Sulfitobacter sabulilitoris</name>
    <dbReference type="NCBI Taxonomy" id="2562655"/>
    <lineage>
        <taxon>Bacteria</taxon>
        <taxon>Pseudomonadati</taxon>
        <taxon>Pseudomonadota</taxon>
        <taxon>Alphaproteobacteria</taxon>
        <taxon>Rhodobacterales</taxon>
        <taxon>Roseobacteraceae</taxon>
        <taxon>Sulfitobacter</taxon>
    </lineage>
</organism>
<feature type="domain" description="Glycosyltransferase subfamily 4-like N-terminal" evidence="2">
    <location>
        <begin position="14"/>
        <end position="187"/>
    </location>
</feature>
<proteinExistence type="predicted"/>
<evidence type="ECO:0000313" key="4">
    <source>
        <dbReference type="Proteomes" id="UP000309550"/>
    </source>
</evidence>
<dbReference type="PANTHER" id="PTHR45947:SF3">
    <property type="entry name" value="SULFOQUINOVOSYL TRANSFERASE SQD2"/>
    <property type="match status" value="1"/>
</dbReference>
<dbReference type="RefSeq" id="WP_138663014.1">
    <property type="nucleotide sequence ID" value="NZ_VANS01000004.1"/>
</dbReference>
<feature type="domain" description="Glycosyl transferase family 1" evidence="1">
    <location>
        <begin position="197"/>
        <end position="327"/>
    </location>
</feature>
<dbReference type="InterPro" id="IPR028098">
    <property type="entry name" value="Glyco_trans_4-like_N"/>
</dbReference>
<comment type="caution">
    <text evidence="3">The sequence shown here is derived from an EMBL/GenBank/DDBJ whole genome shotgun (WGS) entry which is preliminary data.</text>
</comment>
<protein>
    <submittedName>
        <fullName evidence="3">Glycosyltransferase family 4 protein</fullName>
    </submittedName>
</protein>
<dbReference type="Gene3D" id="3.40.50.2000">
    <property type="entry name" value="Glycogen Phosphorylase B"/>
    <property type="match status" value="2"/>
</dbReference>
<evidence type="ECO:0000259" key="1">
    <source>
        <dbReference type="Pfam" id="PF00534"/>
    </source>
</evidence>
<sequence>MKVAIVHYWLVGMRGGERVLEELVRLYPQADIYTHVADRASLSDVLNSRPITETFIARLPGARKHYQKYLGFMPRALEELDLTGYDLVISSESGPAKGVIVPPDAAHVCYVHTPMRYIWDHYGPYRDRLGWLGRMYFSGLAHRLRVWDVTSAARVDRFVANSTFIARRIRRFYNRDATVVHPPVDLEAYRLPRDAGTRDYYLFVSQLVPYKRADLVIEAFRDLDHRLLVVGDGSQRAELERNLPSNVELLGRVAGENLPALYQGAKALIFPAEEDFGIVPVEAMACGTPVLAYGRGGVCDSVVDGKTGLFFDRQDTTAIREVVARFERRAADFDPVGISDHAAGFGAERFRRDFARVVEDVLADQSGNA</sequence>
<dbReference type="OrthoDB" id="9790710at2"/>
<dbReference type="AlphaFoldDB" id="A0A5S3PH32"/>
<dbReference type="GO" id="GO:0016757">
    <property type="term" value="F:glycosyltransferase activity"/>
    <property type="evidence" value="ECO:0007669"/>
    <property type="project" value="InterPro"/>
</dbReference>
<dbReference type="Proteomes" id="UP000309550">
    <property type="component" value="Unassembled WGS sequence"/>
</dbReference>
<dbReference type="EMBL" id="VANS01000004">
    <property type="protein sequence ID" value="TMM51054.1"/>
    <property type="molecule type" value="Genomic_DNA"/>
</dbReference>